<comment type="caution">
    <text evidence="6">The sequence shown here is derived from an EMBL/GenBank/DDBJ whole genome shotgun (WGS) entry which is preliminary data.</text>
</comment>
<dbReference type="Proteomes" id="UP001501237">
    <property type="component" value="Unassembled WGS sequence"/>
</dbReference>
<evidence type="ECO:0000256" key="1">
    <source>
        <dbReference type="ARBA" id="ARBA00023015"/>
    </source>
</evidence>
<accession>A0ABP6QED9</accession>
<keyword evidence="7" id="KW-1185">Reference proteome</keyword>
<reference evidence="7" key="1">
    <citation type="journal article" date="2019" name="Int. J. Syst. Evol. Microbiol.">
        <title>The Global Catalogue of Microorganisms (GCM) 10K type strain sequencing project: providing services to taxonomists for standard genome sequencing and annotation.</title>
        <authorList>
            <consortium name="The Broad Institute Genomics Platform"/>
            <consortium name="The Broad Institute Genome Sequencing Center for Infectious Disease"/>
            <person name="Wu L."/>
            <person name="Ma J."/>
        </authorList>
    </citation>
    <scope>NUCLEOTIDE SEQUENCE [LARGE SCALE GENOMIC DNA]</scope>
    <source>
        <strain evidence="7">JCM 9377</strain>
    </source>
</reference>
<dbReference type="PANTHER" id="PTHR30055:SF234">
    <property type="entry name" value="HTH-TYPE TRANSCRIPTIONAL REGULATOR BETI"/>
    <property type="match status" value="1"/>
</dbReference>
<keyword evidence="3" id="KW-0804">Transcription</keyword>
<dbReference type="SUPFAM" id="SSF46689">
    <property type="entry name" value="Homeodomain-like"/>
    <property type="match status" value="1"/>
</dbReference>
<dbReference type="PANTHER" id="PTHR30055">
    <property type="entry name" value="HTH-TYPE TRANSCRIPTIONAL REGULATOR RUTR"/>
    <property type="match status" value="1"/>
</dbReference>
<dbReference type="PRINTS" id="PR00455">
    <property type="entry name" value="HTHTETR"/>
</dbReference>
<evidence type="ECO:0000256" key="4">
    <source>
        <dbReference type="PROSITE-ProRule" id="PRU00335"/>
    </source>
</evidence>
<proteinExistence type="predicted"/>
<name>A0ABP6QED9_9ACTN</name>
<evidence type="ECO:0000313" key="6">
    <source>
        <dbReference type="EMBL" id="GAA3224028.1"/>
    </source>
</evidence>
<dbReference type="PROSITE" id="PS50977">
    <property type="entry name" value="HTH_TETR_2"/>
    <property type="match status" value="1"/>
</dbReference>
<dbReference type="EMBL" id="BAAAUV010000014">
    <property type="protein sequence ID" value="GAA3224028.1"/>
    <property type="molecule type" value="Genomic_DNA"/>
</dbReference>
<evidence type="ECO:0000259" key="5">
    <source>
        <dbReference type="PROSITE" id="PS50977"/>
    </source>
</evidence>
<protein>
    <submittedName>
        <fullName evidence="6">TetR/AcrR family transcriptional regulator</fullName>
    </submittedName>
</protein>
<evidence type="ECO:0000313" key="7">
    <source>
        <dbReference type="Proteomes" id="UP001501237"/>
    </source>
</evidence>
<feature type="DNA-binding region" description="H-T-H motif" evidence="4">
    <location>
        <begin position="37"/>
        <end position="56"/>
    </location>
</feature>
<dbReference type="Pfam" id="PF21597">
    <property type="entry name" value="TetR_C_43"/>
    <property type="match status" value="1"/>
</dbReference>
<evidence type="ECO:0000256" key="3">
    <source>
        <dbReference type="ARBA" id="ARBA00023163"/>
    </source>
</evidence>
<dbReference type="Gene3D" id="1.10.357.10">
    <property type="entry name" value="Tetracycline Repressor, domain 2"/>
    <property type="match status" value="1"/>
</dbReference>
<keyword evidence="1" id="KW-0805">Transcription regulation</keyword>
<organism evidence="6 7">
    <name type="scientific">Actinocorallia longicatena</name>
    <dbReference type="NCBI Taxonomy" id="111803"/>
    <lineage>
        <taxon>Bacteria</taxon>
        <taxon>Bacillati</taxon>
        <taxon>Actinomycetota</taxon>
        <taxon>Actinomycetes</taxon>
        <taxon>Streptosporangiales</taxon>
        <taxon>Thermomonosporaceae</taxon>
        <taxon>Actinocorallia</taxon>
    </lineage>
</organism>
<dbReference type="InterPro" id="IPR049445">
    <property type="entry name" value="TetR_SbtR-like_C"/>
</dbReference>
<keyword evidence="2 4" id="KW-0238">DNA-binding</keyword>
<dbReference type="Pfam" id="PF00440">
    <property type="entry name" value="TetR_N"/>
    <property type="match status" value="1"/>
</dbReference>
<dbReference type="InterPro" id="IPR036271">
    <property type="entry name" value="Tet_transcr_reg_TetR-rel_C_sf"/>
</dbReference>
<evidence type="ECO:0000256" key="2">
    <source>
        <dbReference type="ARBA" id="ARBA00023125"/>
    </source>
</evidence>
<dbReference type="InterPro" id="IPR009057">
    <property type="entry name" value="Homeodomain-like_sf"/>
</dbReference>
<dbReference type="SUPFAM" id="SSF48498">
    <property type="entry name" value="Tetracyclin repressor-like, C-terminal domain"/>
    <property type="match status" value="1"/>
</dbReference>
<sequence>MGTMETGRQLRADARRNRERILAAARAVFLEEGADVQMEPIARRAGVGIGTVYRNFPTKQVLIDEVGRQWVEERCTATASALQIEDPAEALRVFVTGASAAMARDVGIRKVLSHYEEVDTAEADALHLLQLKTLLDRVRAAGLVRPDLTPPDLFGLMCGMAFAIFRGTEPALCAEVLLRGLRPT</sequence>
<gene>
    <name evidence="6" type="ORF">GCM10010468_50810</name>
</gene>
<dbReference type="InterPro" id="IPR050109">
    <property type="entry name" value="HTH-type_TetR-like_transc_reg"/>
</dbReference>
<dbReference type="InterPro" id="IPR001647">
    <property type="entry name" value="HTH_TetR"/>
</dbReference>
<feature type="domain" description="HTH tetR-type" evidence="5">
    <location>
        <begin position="15"/>
        <end position="74"/>
    </location>
</feature>